<dbReference type="InterPro" id="IPR011251">
    <property type="entry name" value="Luciferase-like_dom"/>
</dbReference>
<dbReference type="AlphaFoldDB" id="A0A839XK61"/>
<dbReference type="GO" id="GO:0008726">
    <property type="term" value="F:alkanesulfonate monooxygenase activity"/>
    <property type="evidence" value="ECO:0007669"/>
    <property type="project" value="TreeGrafter"/>
</dbReference>
<keyword evidence="4" id="KW-0503">Monooxygenase</keyword>
<dbReference type="PANTHER" id="PTHR42847">
    <property type="entry name" value="ALKANESULFONATE MONOOXYGENASE"/>
    <property type="match status" value="1"/>
</dbReference>
<gene>
    <name evidence="6" type="ORF">FB384_002584</name>
</gene>
<feature type="domain" description="Luciferase-like" evidence="5">
    <location>
        <begin position="21"/>
        <end position="167"/>
    </location>
</feature>
<evidence type="ECO:0000313" key="7">
    <source>
        <dbReference type="Proteomes" id="UP000564573"/>
    </source>
</evidence>
<dbReference type="InterPro" id="IPR036661">
    <property type="entry name" value="Luciferase-like_sf"/>
</dbReference>
<evidence type="ECO:0000256" key="2">
    <source>
        <dbReference type="ARBA" id="ARBA00022643"/>
    </source>
</evidence>
<dbReference type="RefSeq" id="WP_183783020.1">
    <property type="nucleotide sequence ID" value="NZ_JACIBS010000001.1"/>
</dbReference>
<dbReference type="PANTHER" id="PTHR42847:SF4">
    <property type="entry name" value="ALKANESULFONATE MONOOXYGENASE-RELATED"/>
    <property type="match status" value="1"/>
</dbReference>
<dbReference type="InterPro" id="IPR019923">
    <property type="entry name" value="Lucif-like_OxRdtase_MSMEG_2516"/>
</dbReference>
<dbReference type="Gene3D" id="3.20.20.30">
    <property type="entry name" value="Luciferase-like domain"/>
    <property type="match status" value="1"/>
</dbReference>
<evidence type="ECO:0000259" key="5">
    <source>
        <dbReference type="Pfam" id="PF00296"/>
    </source>
</evidence>
<dbReference type="NCBIfam" id="TIGR03621">
    <property type="entry name" value="F420_MSMEG_2516"/>
    <property type="match status" value="1"/>
</dbReference>
<evidence type="ECO:0000256" key="3">
    <source>
        <dbReference type="ARBA" id="ARBA00023002"/>
    </source>
</evidence>
<evidence type="ECO:0000256" key="1">
    <source>
        <dbReference type="ARBA" id="ARBA00022630"/>
    </source>
</evidence>
<proteinExistence type="predicted"/>
<protein>
    <submittedName>
        <fullName evidence="6">Putative F420-dependent oxidoreductase</fullName>
    </submittedName>
</protein>
<sequence length="283" mass="30016">MGSFRFGVSVRPHDGDWLGRCRRAEALGYDVIAVADHLGTGNLGPVPALAAAAAVTERAHLTPFVLNVPFYNASLLARDVHTVGEIAQGRFELGVGAGHMKAEFDAAGLPWRPARERVAQLSDTLAQLRAELGDAMPPLLVAGNSDAVLDLAAREADIVGFSGLRQRRGQPPGTFTLAGADELAERTDRVRRRSDVASFNLLVQHIAVTDEPAAALAAWQDGVPGLELSAAGLAAAPQLLAGTVDEIAEQLVGRREWYGFTYVTVFEPAMETFAPVMAALRGC</sequence>
<name>A0A839XK61_9PSEU</name>
<dbReference type="InterPro" id="IPR050172">
    <property type="entry name" value="SsuD_RutA_monooxygenase"/>
</dbReference>
<accession>A0A839XK61</accession>
<keyword evidence="2" id="KW-0288">FMN</keyword>
<keyword evidence="3" id="KW-0560">Oxidoreductase</keyword>
<dbReference type="GO" id="GO:0046306">
    <property type="term" value="P:alkanesulfonate catabolic process"/>
    <property type="evidence" value="ECO:0007669"/>
    <property type="project" value="TreeGrafter"/>
</dbReference>
<dbReference type="SUPFAM" id="SSF51679">
    <property type="entry name" value="Bacterial luciferase-like"/>
    <property type="match status" value="1"/>
</dbReference>
<dbReference type="Pfam" id="PF00296">
    <property type="entry name" value="Bac_luciferase"/>
    <property type="match status" value="1"/>
</dbReference>
<keyword evidence="1" id="KW-0285">Flavoprotein</keyword>
<dbReference type="Proteomes" id="UP000564573">
    <property type="component" value="Unassembled WGS sequence"/>
</dbReference>
<evidence type="ECO:0000313" key="6">
    <source>
        <dbReference type="EMBL" id="MBB3663680.1"/>
    </source>
</evidence>
<comment type="caution">
    <text evidence="6">The sequence shown here is derived from an EMBL/GenBank/DDBJ whole genome shotgun (WGS) entry which is preliminary data.</text>
</comment>
<organism evidence="6 7">
    <name type="scientific">Prauserella sediminis</name>
    <dbReference type="NCBI Taxonomy" id="577680"/>
    <lineage>
        <taxon>Bacteria</taxon>
        <taxon>Bacillati</taxon>
        <taxon>Actinomycetota</taxon>
        <taxon>Actinomycetes</taxon>
        <taxon>Pseudonocardiales</taxon>
        <taxon>Pseudonocardiaceae</taxon>
        <taxon>Prauserella</taxon>
        <taxon>Prauserella salsuginis group</taxon>
    </lineage>
</organism>
<keyword evidence="7" id="KW-1185">Reference proteome</keyword>
<dbReference type="EMBL" id="JACIBS010000001">
    <property type="protein sequence ID" value="MBB3663680.1"/>
    <property type="molecule type" value="Genomic_DNA"/>
</dbReference>
<evidence type="ECO:0000256" key="4">
    <source>
        <dbReference type="ARBA" id="ARBA00023033"/>
    </source>
</evidence>
<reference evidence="6 7" key="1">
    <citation type="submission" date="2020-08" db="EMBL/GenBank/DDBJ databases">
        <title>Sequencing the genomes of 1000 actinobacteria strains.</title>
        <authorList>
            <person name="Klenk H.-P."/>
        </authorList>
    </citation>
    <scope>NUCLEOTIDE SEQUENCE [LARGE SCALE GENOMIC DNA]</scope>
    <source>
        <strain evidence="6 7">DSM 45267</strain>
    </source>
</reference>